<evidence type="ECO:0000313" key="2">
    <source>
        <dbReference type="EMBL" id="KRX30066.1"/>
    </source>
</evidence>
<dbReference type="EMBL" id="JYDJ01002768">
    <property type="protein sequence ID" value="KRX30066.1"/>
    <property type="molecule type" value="Genomic_DNA"/>
</dbReference>
<keyword evidence="1" id="KW-0472">Membrane</keyword>
<dbReference type="AlphaFoldDB" id="A0A0V0STP0"/>
<evidence type="ECO:0000256" key="1">
    <source>
        <dbReference type="SAM" id="Phobius"/>
    </source>
</evidence>
<proteinExistence type="predicted"/>
<protein>
    <submittedName>
        <fullName evidence="2">Uncharacterized protein</fullName>
    </submittedName>
</protein>
<dbReference type="Proteomes" id="UP000055048">
    <property type="component" value="Unassembled WGS sequence"/>
</dbReference>
<keyword evidence="1" id="KW-0812">Transmembrane</keyword>
<feature type="transmembrane region" description="Helical" evidence="1">
    <location>
        <begin position="12"/>
        <end position="35"/>
    </location>
</feature>
<organism evidence="2 3">
    <name type="scientific">Trichinella murrelli</name>
    <dbReference type="NCBI Taxonomy" id="144512"/>
    <lineage>
        <taxon>Eukaryota</taxon>
        <taxon>Metazoa</taxon>
        <taxon>Ecdysozoa</taxon>
        <taxon>Nematoda</taxon>
        <taxon>Enoplea</taxon>
        <taxon>Dorylaimia</taxon>
        <taxon>Trichinellida</taxon>
        <taxon>Trichinellidae</taxon>
        <taxon>Trichinella</taxon>
    </lineage>
</organism>
<comment type="caution">
    <text evidence="2">The sequence shown here is derived from an EMBL/GenBank/DDBJ whole genome shotgun (WGS) entry which is preliminary data.</text>
</comment>
<keyword evidence="1" id="KW-1133">Transmembrane helix</keyword>
<accession>A0A0V0STP0</accession>
<gene>
    <name evidence="2" type="ORF">T05_2377</name>
</gene>
<sequence>MLSYQTWALSSLNANLSAISICLLWSLCVACIIFVQRNDKYVSYLLINRNELYANEKRRMNNGAFNTMTDEEDH</sequence>
<keyword evidence="3" id="KW-1185">Reference proteome</keyword>
<evidence type="ECO:0000313" key="3">
    <source>
        <dbReference type="Proteomes" id="UP000055048"/>
    </source>
</evidence>
<name>A0A0V0STP0_9BILA</name>
<reference evidence="2 3" key="1">
    <citation type="submission" date="2015-01" db="EMBL/GenBank/DDBJ databases">
        <title>Evolution of Trichinella species and genotypes.</title>
        <authorList>
            <person name="Korhonen P.K."/>
            <person name="Edoardo P."/>
            <person name="Giuseppe L.R."/>
            <person name="Gasser R.B."/>
        </authorList>
    </citation>
    <scope>NUCLEOTIDE SEQUENCE [LARGE SCALE GENOMIC DNA]</scope>
    <source>
        <strain evidence="2">ISS417</strain>
    </source>
</reference>